<accession>A0A8S0ZTB6</accession>
<evidence type="ECO:0000313" key="7">
    <source>
        <dbReference type="Proteomes" id="UP000494106"/>
    </source>
</evidence>
<keyword evidence="7" id="KW-1185">Reference proteome</keyword>
<proteinExistence type="predicted"/>
<dbReference type="InterPro" id="IPR001452">
    <property type="entry name" value="SH3_domain"/>
</dbReference>
<feature type="coiled-coil region" evidence="3">
    <location>
        <begin position="733"/>
        <end position="785"/>
    </location>
</feature>
<evidence type="ECO:0000256" key="4">
    <source>
        <dbReference type="SAM" id="MobiDB-lite"/>
    </source>
</evidence>
<dbReference type="GO" id="GO:0016192">
    <property type="term" value="P:vesicle-mediated transport"/>
    <property type="evidence" value="ECO:0007669"/>
    <property type="project" value="UniProtKB-ARBA"/>
</dbReference>
<protein>
    <recommendedName>
        <fullName evidence="5">SH3 domain-containing protein</fullName>
    </recommendedName>
</protein>
<keyword evidence="3" id="KW-0175">Coiled coil</keyword>
<feature type="domain" description="SH3" evidence="5">
    <location>
        <begin position="6"/>
        <end position="65"/>
    </location>
</feature>
<dbReference type="CDD" id="cd11875">
    <property type="entry name" value="SH3_CD2AP-like_3"/>
    <property type="match status" value="1"/>
</dbReference>
<dbReference type="PANTHER" id="PTHR14167:SF92">
    <property type="entry name" value="CIN85 AND CD2AP RELATED, ISOFORM J"/>
    <property type="match status" value="1"/>
</dbReference>
<dbReference type="Pfam" id="PF00018">
    <property type="entry name" value="SH3_1"/>
    <property type="match status" value="1"/>
</dbReference>
<feature type="compositionally biased region" description="Low complexity" evidence="4">
    <location>
        <begin position="343"/>
        <end position="356"/>
    </location>
</feature>
<feature type="domain" description="SH3" evidence="5">
    <location>
        <begin position="158"/>
        <end position="219"/>
    </location>
</feature>
<feature type="region of interest" description="Disordered" evidence="4">
    <location>
        <begin position="489"/>
        <end position="542"/>
    </location>
</feature>
<feature type="compositionally biased region" description="Basic and acidic residues" evidence="4">
    <location>
        <begin position="558"/>
        <end position="575"/>
    </location>
</feature>
<evidence type="ECO:0000256" key="3">
    <source>
        <dbReference type="SAM" id="Coils"/>
    </source>
</evidence>
<evidence type="ECO:0000259" key="5">
    <source>
        <dbReference type="PROSITE" id="PS50002"/>
    </source>
</evidence>
<feature type="compositionally biased region" description="Basic and acidic residues" evidence="4">
    <location>
        <begin position="517"/>
        <end position="530"/>
    </location>
</feature>
<dbReference type="SMART" id="SM00326">
    <property type="entry name" value="SH3"/>
    <property type="match status" value="3"/>
</dbReference>
<name>A0A8S0ZTB6_ARCPL</name>
<feature type="domain" description="SH3" evidence="5">
    <location>
        <begin position="82"/>
        <end position="141"/>
    </location>
</feature>
<dbReference type="PRINTS" id="PR00499">
    <property type="entry name" value="P67PHOX"/>
</dbReference>
<dbReference type="GO" id="GO:0016477">
    <property type="term" value="P:cell migration"/>
    <property type="evidence" value="ECO:0007669"/>
    <property type="project" value="TreeGrafter"/>
</dbReference>
<dbReference type="SUPFAM" id="SSF50044">
    <property type="entry name" value="SH3-domain"/>
    <property type="match status" value="3"/>
</dbReference>
<organism evidence="6 7">
    <name type="scientific">Arctia plantaginis</name>
    <name type="common">Wood tiger moth</name>
    <name type="synonym">Phalaena plantaginis</name>
    <dbReference type="NCBI Taxonomy" id="874455"/>
    <lineage>
        <taxon>Eukaryota</taxon>
        <taxon>Metazoa</taxon>
        <taxon>Ecdysozoa</taxon>
        <taxon>Arthropoda</taxon>
        <taxon>Hexapoda</taxon>
        <taxon>Insecta</taxon>
        <taxon>Pterygota</taxon>
        <taxon>Neoptera</taxon>
        <taxon>Endopterygota</taxon>
        <taxon>Lepidoptera</taxon>
        <taxon>Glossata</taxon>
        <taxon>Ditrysia</taxon>
        <taxon>Noctuoidea</taxon>
        <taxon>Erebidae</taxon>
        <taxon>Arctiinae</taxon>
        <taxon>Arctia</taxon>
    </lineage>
</organism>
<reference evidence="6 7" key="1">
    <citation type="submission" date="2020-04" db="EMBL/GenBank/DDBJ databases">
        <authorList>
            <person name="Wallbank WR R."/>
            <person name="Pardo Diaz C."/>
            <person name="Kozak K."/>
            <person name="Martin S."/>
            <person name="Jiggins C."/>
            <person name="Moest M."/>
            <person name="Warren A I."/>
            <person name="Byers J.R.P. K."/>
            <person name="Montejo-Kovacevich G."/>
            <person name="Yen C E."/>
        </authorList>
    </citation>
    <scope>NUCLEOTIDE SEQUENCE [LARGE SCALE GENOMIC DNA]</scope>
</reference>
<dbReference type="FunFam" id="2.30.30.40:FF:000072">
    <property type="entry name" value="Unconventional Myosin IB"/>
    <property type="match status" value="1"/>
</dbReference>
<dbReference type="CDD" id="cd11873">
    <property type="entry name" value="SH3_CD2AP-like_1"/>
    <property type="match status" value="1"/>
</dbReference>
<dbReference type="PRINTS" id="PR00452">
    <property type="entry name" value="SH3DOMAIN"/>
</dbReference>
<dbReference type="AlphaFoldDB" id="A0A8S0ZTB6"/>
<dbReference type="PANTHER" id="PTHR14167">
    <property type="entry name" value="SH3 DOMAIN-CONTAINING"/>
    <property type="match status" value="1"/>
</dbReference>
<dbReference type="InterPro" id="IPR036028">
    <property type="entry name" value="SH3-like_dom_sf"/>
</dbReference>
<sequence>METNANQKVSCMVNFAYDASEPDELTIRQGDVIRDVERLPGGWWRGELRGRRGMFPDNFVSVLEHANSSNIGNKISFNRSSGVQGRCRAVFSYQPANPDELPLCVGDVLEVLGEVEEGWWQGRRQGRVGVFPSNFVVMLEPPQAAPPYEPAPALPPKPVKEYCRVLFPYAAVNEDELTLAEGDIVTIVSKDAPDRGWWRGELHGKVGLFPDNFVHLLPPVVPDVEEKKPDRPPSKTTNAIYPVLNKYSEKTAPVKELTTSKISVHKENVTNKEPSTQSIITHTNKSESEKLTHNEAVNDGTLDQIKKPPVPLKKSPTPNAGVGSIFSGLKNKMLPSNEKEKSSSNTVSSSGSSSGGEWDRPDGGAPSKPAPAPAPTTNTNTFDHIERNSILNDPRAGRVKAPRRRPPSQVFREDVPLQVGLSNGHDGEKPPEKAERTERPPERAERALERTPERTERAEEIKPRTREWEKHKAPWMEELKLNQAKKTSFIADGKSRSSSVNSEAGVASKAGSGSTDRILDCGLEDKRSSHSMEMSKSTSSISNRMSILDSFEESVARHSLDARRDATAAPRDPELVRPAQSPTAAGRTIMSTLEEVKKPQAPPPPVSSPPPMAPAAFSAAVPATLSATVPATFSATVPTAFSATVPATFSSTIEKSPNAKVEKPITTPDKPLEINSVKLSSSMFEKTSTIERIEKSFEKHSSSNSIEKPSSGTLERRLHALKTEKTDNNDALIAQLNSRISNLEKLIEVQNSVFNATIEDLTAKLKQEADKRQALQAEVERLAQCVAHV</sequence>
<dbReference type="PROSITE" id="PS50002">
    <property type="entry name" value="SH3"/>
    <property type="match status" value="3"/>
</dbReference>
<feature type="compositionally biased region" description="Pro residues" evidence="4">
    <location>
        <begin position="600"/>
        <end position="613"/>
    </location>
</feature>
<evidence type="ECO:0000256" key="2">
    <source>
        <dbReference type="PROSITE-ProRule" id="PRU00192"/>
    </source>
</evidence>
<dbReference type="InterPro" id="IPR050384">
    <property type="entry name" value="Endophilin_SH3RF"/>
</dbReference>
<feature type="region of interest" description="Disordered" evidence="4">
    <location>
        <begin position="558"/>
        <end position="613"/>
    </location>
</feature>
<feature type="compositionally biased region" description="Basic residues" evidence="4">
    <location>
        <begin position="397"/>
        <end position="406"/>
    </location>
</feature>
<dbReference type="Proteomes" id="UP000494106">
    <property type="component" value="Unassembled WGS sequence"/>
</dbReference>
<feature type="compositionally biased region" description="Low complexity" evidence="4">
    <location>
        <begin position="531"/>
        <end position="542"/>
    </location>
</feature>
<gene>
    <name evidence="6" type="ORF">APLA_LOCUS6740</name>
</gene>
<dbReference type="GO" id="GO:0007015">
    <property type="term" value="P:actin filament organization"/>
    <property type="evidence" value="ECO:0007669"/>
    <property type="project" value="TreeGrafter"/>
</dbReference>
<evidence type="ECO:0000313" key="6">
    <source>
        <dbReference type="EMBL" id="CAB3236868.1"/>
    </source>
</evidence>
<dbReference type="EMBL" id="CADEBC010000488">
    <property type="protein sequence ID" value="CAB3236868.1"/>
    <property type="molecule type" value="Genomic_DNA"/>
</dbReference>
<comment type="caution">
    <text evidence="6">The sequence shown here is derived from an EMBL/GenBank/DDBJ whole genome shotgun (WGS) entry which is preliminary data.</text>
</comment>
<dbReference type="OrthoDB" id="73680at2759"/>
<dbReference type="Pfam" id="PF14604">
    <property type="entry name" value="SH3_9"/>
    <property type="match status" value="2"/>
</dbReference>
<keyword evidence="1 2" id="KW-0728">SH3 domain</keyword>
<dbReference type="Gene3D" id="2.30.30.40">
    <property type="entry name" value="SH3 Domains"/>
    <property type="match status" value="3"/>
</dbReference>
<feature type="compositionally biased region" description="Polar residues" evidence="4">
    <location>
        <begin position="271"/>
        <end position="283"/>
    </location>
</feature>
<feature type="compositionally biased region" description="Basic and acidic residues" evidence="4">
    <location>
        <begin position="284"/>
        <end position="293"/>
    </location>
</feature>
<feature type="region of interest" description="Disordered" evidence="4">
    <location>
        <begin position="268"/>
        <end position="469"/>
    </location>
</feature>
<evidence type="ECO:0000256" key="1">
    <source>
        <dbReference type="ARBA" id="ARBA00022443"/>
    </source>
</evidence>
<feature type="compositionally biased region" description="Basic and acidic residues" evidence="4">
    <location>
        <begin position="425"/>
        <end position="469"/>
    </location>
</feature>